<evidence type="ECO:0000313" key="1">
    <source>
        <dbReference type="EnsemblMetazoa" id="AALB000517-PA"/>
    </source>
</evidence>
<dbReference type="PANTHER" id="PTHR12242:SF46">
    <property type="entry name" value="IP08657P-RELATED"/>
    <property type="match status" value="1"/>
</dbReference>
<reference evidence="1 2" key="1">
    <citation type="journal article" date="2017" name="G3 (Bethesda)">
        <title>The Physical Genome Mapping of Anopheles albimanus Corrected Scaffold Misassemblies and Identified Interarm Rearrangements in Genus Anopheles.</title>
        <authorList>
            <person name="Artemov G.N."/>
            <person name="Peery A.N."/>
            <person name="Jiang X."/>
            <person name="Tu Z."/>
            <person name="Stegniy V.N."/>
            <person name="Sharakhova M.V."/>
            <person name="Sharakhov I.V."/>
        </authorList>
    </citation>
    <scope>NUCLEOTIDE SEQUENCE [LARGE SCALE GENOMIC DNA]</scope>
    <source>
        <strain evidence="1 2">ALBI9_A</strain>
    </source>
</reference>
<dbReference type="VEuPathDB" id="VectorBase:AALB000517"/>
<accession>A0A182F236</accession>
<reference evidence="1" key="2">
    <citation type="submission" date="2022-08" db="UniProtKB">
        <authorList>
            <consortium name="EnsemblMetazoa"/>
        </authorList>
    </citation>
    <scope>IDENTIFICATION</scope>
    <source>
        <strain evidence="1">STECLA/ALBI9_A</strain>
    </source>
</reference>
<dbReference type="Pfam" id="PF21534">
    <property type="entry name" value="Rost"/>
    <property type="match status" value="1"/>
</dbReference>
<dbReference type="PANTHER" id="PTHR12242">
    <property type="entry name" value="OS02G0130600 PROTEIN-RELATED"/>
    <property type="match status" value="1"/>
</dbReference>
<dbReference type="STRING" id="7167.A0A182F236"/>
<dbReference type="InterPro" id="IPR049352">
    <property type="entry name" value="Rost"/>
</dbReference>
<protein>
    <submittedName>
        <fullName evidence="1">Uncharacterized protein</fullName>
    </submittedName>
</protein>
<dbReference type="VEuPathDB" id="VectorBase:AALB20_037154"/>
<dbReference type="Proteomes" id="UP000069272">
    <property type="component" value="Chromosome 2L"/>
</dbReference>
<dbReference type="GO" id="GO:0016020">
    <property type="term" value="C:membrane"/>
    <property type="evidence" value="ECO:0007669"/>
    <property type="project" value="TreeGrafter"/>
</dbReference>
<evidence type="ECO:0000313" key="2">
    <source>
        <dbReference type="Proteomes" id="UP000069272"/>
    </source>
</evidence>
<dbReference type="AlphaFoldDB" id="A0A182F236"/>
<sequence length="304" mass="34493">MMPSKFVASCKQELKVRNCGFAHLPAEEFVKSQWQTRTKSIFFLLYRLALGIFFTGVVINSMVVAAQTAHFGKYFIYLTHWGILLCMGTTVMGAVLVMVWYFHPEYSETVSNSYEMPTAFKIYWMLHNITLILSICITIIYWAILHNDTMVVDANNILIHACNCVFMFLDLIIVAYPVRLWHVVQPIAFGLAYCIFSVIYHAAGGTNLIGRPYIYNVLDWSEPGKAMVTVVGTILLAMIVHVLMFAIYKLRVKIYLRYFGGKPIIPTNSTLQLQTGKGTGHHHTPGISMVYGNDNKGFTIGERY</sequence>
<proteinExistence type="predicted"/>
<name>A0A182F236_ANOAL</name>
<keyword evidence="2" id="KW-1185">Reference proteome</keyword>
<organism evidence="1 2">
    <name type="scientific">Anopheles albimanus</name>
    <name type="common">New world malaria mosquito</name>
    <dbReference type="NCBI Taxonomy" id="7167"/>
    <lineage>
        <taxon>Eukaryota</taxon>
        <taxon>Metazoa</taxon>
        <taxon>Ecdysozoa</taxon>
        <taxon>Arthropoda</taxon>
        <taxon>Hexapoda</taxon>
        <taxon>Insecta</taxon>
        <taxon>Pterygota</taxon>
        <taxon>Neoptera</taxon>
        <taxon>Endopterygota</taxon>
        <taxon>Diptera</taxon>
        <taxon>Nematocera</taxon>
        <taxon>Culicoidea</taxon>
        <taxon>Culicidae</taxon>
        <taxon>Anophelinae</taxon>
        <taxon>Anopheles</taxon>
    </lineage>
</organism>
<dbReference type="EnsemblMetazoa" id="AALB000517-RA">
    <property type="protein sequence ID" value="AALB000517-PA"/>
    <property type="gene ID" value="AALB000517"/>
</dbReference>